<keyword evidence="4 7" id="KW-1133">Transmembrane helix</keyword>
<dbReference type="EC" id="3.1.-.-" evidence="8"/>
<evidence type="ECO:0000256" key="1">
    <source>
        <dbReference type="ARBA" id="ARBA00004651"/>
    </source>
</evidence>
<name>A0A6J4IBQ5_9ACTN</name>
<feature type="transmembrane region" description="Helical" evidence="7">
    <location>
        <begin position="263"/>
        <end position="282"/>
    </location>
</feature>
<reference evidence="8" key="1">
    <citation type="submission" date="2020-02" db="EMBL/GenBank/DDBJ databases">
        <authorList>
            <person name="Meier V. D."/>
        </authorList>
    </citation>
    <scope>NUCLEOTIDE SEQUENCE</scope>
    <source>
        <strain evidence="8">AVDCRST_MAG76</strain>
    </source>
</reference>
<sequence length="392" mass="40674">MGKPVVKREPVSVGGDHRWAWQTDEPADEGVSRRDGDGDGRPDTAPGNGCEPKAGSSGPGSRAVDPREAASAEGDARGRFATSPTELPKAGWKDVARRTLQEVKADNVPITAAGVAFYGMLALVPAMVAIVSVYGLVVSPEESAKQVQGFTRALPREAATLLVAQIQSITGGNTSGLGIKLAVSLAGLLWSASSGTTALIRGLGIAYDEPEGRGFVKLRARALLLTVAAVIGAVIVLGLAVALPAILDAAGLGSVGKTIGLALRWPVLGLLFVLGLSALYRYGPDRDMAKWRWVSAGALVATALWVLGTALFGFYASRFGSYNETYGTLAGAVVLLLWLYLTSLVVLVGAELNSELERQTLEDSTVGPPQSLGEREASSADTVGEAAPAGRR</sequence>
<feature type="transmembrane region" description="Helical" evidence="7">
    <location>
        <begin position="222"/>
        <end position="243"/>
    </location>
</feature>
<keyword evidence="8" id="KW-0378">Hydrolase</keyword>
<dbReference type="PANTHER" id="PTHR30213:SF0">
    <property type="entry name" value="UPF0761 MEMBRANE PROTEIN YIHY"/>
    <property type="match status" value="1"/>
</dbReference>
<feature type="compositionally biased region" description="Basic and acidic residues" evidence="6">
    <location>
        <begin position="1"/>
        <end position="19"/>
    </location>
</feature>
<comment type="subcellular location">
    <subcellularLocation>
        <location evidence="1">Cell membrane</location>
        <topology evidence="1">Multi-pass membrane protein</topology>
    </subcellularLocation>
</comment>
<proteinExistence type="predicted"/>
<dbReference type="EMBL" id="CADCSZ010000126">
    <property type="protein sequence ID" value="CAA9245883.1"/>
    <property type="molecule type" value="Genomic_DNA"/>
</dbReference>
<feature type="transmembrane region" description="Helical" evidence="7">
    <location>
        <begin position="328"/>
        <end position="350"/>
    </location>
</feature>
<feature type="region of interest" description="Disordered" evidence="6">
    <location>
        <begin position="359"/>
        <end position="392"/>
    </location>
</feature>
<evidence type="ECO:0000256" key="2">
    <source>
        <dbReference type="ARBA" id="ARBA00022475"/>
    </source>
</evidence>
<dbReference type="GO" id="GO:0005886">
    <property type="term" value="C:plasma membrane"/>
    <property type="evidence" value="ECO:0007669"/>
    <property type="project" value="UniProtKB-SubCell"/>
</dbReference>
<keyword evidence="2" id="KW-1003">Cell membrane</keyword>
<dbReference type="PANTHER" id="PTHR30213">
    <property type="entry name" value="INNER MEMBRANE PROTEIN YHJD"/>
    <property type="match status" value="1"/>
</dbReference>
<evidence type="ECO:0000256" key="3">
    <source>
        <dbReference type="ARBA" id="ARBA00022692"/>
    </source>
</evidence>
<feature type="compositionally biased region" description="Basic and acidic residues" evidence="6">
    <location>
        <begin position="30"/>
        <end position="42"/>
    </location>
</feature>
<feature type="transmembrane region" description="Helical" evidence="7">
    <location>
        <begin position="115"/>
        <end position="137"/>
    </location>
</feature>
<feature type="compositionally biased region" description="Basic and acidic residues" evidence="6">
    <location>
        <begin position="64"/>
        <end position="78"/>
    </location>
</feature>
<evidence type="ECO:0000256" key="4">
    <source>
        <dbReference type="ARBA" id="ARBA00022989"/>
    </source>
</evidence>
<feature type="transmembrane region" description="Helical" evidence="7">
    <location>
        <begin position="294"/>
        <end position="316"/>
    </location>
</feature>
<accession>A0A6J4IBQ5</accession>
<evidence type="ECO:0000313" key="8">
    <source>
        <dbReference type="EMBL" id="CAA9245883.1"/>
    </source>
</evidence>
<keyword evidence="5 7" id="KW-0472">Membrane</keyword>
<keyword evidence="3 7" id="KW-0812">Transmembrane</keyword>
<feature type="region of interest" description="Disordered" evidence="6">
    <location>
        <begin position="1"/>
        <end position="87"/>
    </location>
</feature>
<dbReference type="NCBIfam" id="TIGR00765">
    <property type="entry name" value="yihY_not_rbn"/>
    <property type="match status" value="1"/>
</dbReference>
<dbReference type="AlphaFoldDB" id="A0A6J4IBQ5"/>
<dbReference type="Pfam" id="PF03631">
    <property type="entry name" value="Virul_fac_BrkB"/>
    <property type="match status" value="1"/>
</dbReference>
<evidence type="ECO:0000256" key="5">
    <source>
        <dbReference type="ARBA" id="ARBA00023136"/>
    </source>
</evidence>
<evidence type="ECO:0000256" key="7">
    <source>
        <dbReference type="SAM" id="Phobius"/>
    </source>
</evidence>
<dbReference type="InterPro" id="IPR017039">
    <property type="entry name" value="Virul_fac_BrkB"/>
</dbReference>
<organism evidence="8">
    <name type="scientific">uncultured Acidimicrobiales bacterium</name>
    <dbReference type="NCBI Taxonomy" id="310071"/>
    <lineage>
        <taxon>Bacteria</taxon>
        <taxon>Bacillati</taxon>
        <taxon>Actinomycetota</taxon>
        <taxon>Acidimicrobiia</taxon>
        <taxon>Acidimicrobiales</taxon>
        <taxon>environmental samples</taxon>
    </lineage>
</organism>
<protein>
    <submittedName>
        <fullName evidence="8">Ribonuclease BN</fullName>
        <ecNumber evidence="8">3.1.-.-</ecNumber>
    </submittedName>
</protein>
<dbReference type="GO" id="GO:0016787">
    <property type="term" value="F:hydrolase activity"/>
    <property type="evidence" value="ECO:0007669"/>
    <property type="project" value="UniProtKB-KW"/>
</dbReference>
<evidence type="ECO:0000256" key="6">
    <source>
        <dbReference type="SAM" id="MobiDB-lite"/>
    </source>
</evidence>
<gene>
    <name evidence="8" type="ORF">AVDCRST_MAG76-2023</name>
</gene>